<evidence type="ECO:0000313" key="3">
    <source>
        <dbReference type="Proteomes" id="UP000275663"/>
    </source>
</evidence>
<reference evidence="2 3" key="1">
    <citation type="journal article" date="2011" name="Int. J. Syst. Evol. Microbiol.">
        <title>Description of Undibacterium oligocarboniphilum sp. nov., isolated from purified water, and Undibacterium pigrum strain CCUG 49012 as the type strain of Undibacterium parvum sp. nov., and emended descriptions of the genus Undibacterium and the species Undibacterium pigrum.</title>
        <authorList>
            <person name="Eder W."/>
            <person name="Wanner G."/>
            <person name="Ludwig W."/>
            <person name="Busse H.J."/>
            <person name="Ziemke-Kageler F."/>
            <person name="Lang E."/>
        </authorList>
    </citation>
    <scope>NUCLEOTIDE SEQUENCE [LARGE SCALE GENOMIC DNA]</scope>
    <source>
        <strain evidence="2 3">DSM 23061</strain>
    </source>
</reference>
<organism evidence="2 3">
    <name type="scientific">Undibacterium parvum</name>
    <dbReference type="NCBI Taxonomy" id="401471"/>
    <lineage>
        <taxon>Bacteria</taxon>
        <taxon>Pseudomonadati</taxon>
        <taxon>Pseudomonadota</taxon>
        <taxon>Betaproteobacteria</taxon>
        <taxon>Burkholderiales</taxon>
        <taxon>Oxalobacteraceae</taxon>
        <taxon>Undibacterium</taxon>
    </lineage>
</organism>
<dbReference type="Proteomes" id="UP000275663">
    <property type="component" value="Chromosome"/>
</dbReference>
<sequence length="387" mass="42639">MKTTPLVVHLIYKLDFGGLETLLVDSVNRMPVDKYRHAIICLTDYTEFSKKITRPDVKIFALNKPPGLGLETHLNIWKLLRRLRPSILHTYNLSAIEYALAASLAGVPVRVHAEHGRDATDPEGKNWKHNLLRRSLIPLIDYFVPVSADLQRWLSQAIRVPAAKNKLIQNGVDTKKFRPATTNVGALHGRHFPENCFVIGTVGRIQDVKNHRALIDAFIQLRALLPQHKETLRLAIIGDGPLLPALRACVADAGLNEYVWLPGARDDIAQIMQTFSLFAMSSIAEGTPVVLLEAMATGLAVVASKVGGIPELVIAGATGSLVDAYAMQTFDARAFAMAISAYVQAPELLLQHGTAGRTRVEKIYSIEAMLASYMEMYDALLAAKTRH</sequence>
<keyword evidence="2" id="KW-0808">Transferase</keyword>
<dbReference type="EMBL" id="CP034464">
    <property type="protein sequence ID" value="AZP12218.1"/>
    <property type="molecule type" value="Genomic_DNA"/>
</dbReference>
<dbReference type="KEGG" id="upv:EJN92_09515"/>
<dbReference type="AlphaFoldDB" id="A0A3Q9BQL5"/>
<dbReference type="PANTHER" id="PTHR12526:SF630">
    <property type="entry name" value="GLYCOSYLTRANSFERASE"/>
    <property type="match status" value="1"/>
</dbReference>
<evidence type="ECO:0000259" key="1">
    <source>
        <dbReference type="Pfam" id="PF13439"/>
    </source>
</evidence>
<evidence type="ECO:0000313" key="2">
    <source>
        <dbReference type="EMBL" id="AZP12218.1"/>
    </source>
</evidence>
<dbReference type="Pfam" id="PF13692">
    <property type="entry name" value="Glyco_trans_1_4"/>
    <property type="match status" value="1"/>
</dbReference>
<dbReference type="InterPro" id="IPR028098">
    <property type="entry name" value="Glyco_trans_4-like_N"/>
</dbReference>
<gene>
    <name evidence="2" type="ORF">EJN92_09515</name>
</gene>
<dbReference type="NCBIfam" id="TIGR03088">
    <property type="entry name" value="stp2"/>
    <property type="match status" value="1"/>
</dbReference>
<protein>
    <submittedName>
        <fullName evidence="2">TIGR03088 family PEP-CTERM/XrtA system glycosyltransferase</fullName>
    </submittedName>
</protein>
<dbReference type="Pfam" id="PF13439">
    <property type="entry name" value="Glyco_transf_4"/>
    <property type="match status" value="1"/>
</dbReference>
<feature type="domain" description="Glycosyltransferase subfamily 4-like N-terminal" evidence="1">
    <location>
        <begin position="16"/>
        <end position="175"/>
    </location>
</feature>
<dbReference type="RefSeq" id="WP_126127600.1">
    <property type="nucleotide sequence ID" value="NZ_CP034464.1"/>
</dbReference>
<accession>A0A3Q9BQL5</accession>
<dbReference type="InterPro" id="IPR017522">
    <property type="entry name" value="Sugar_tfrase_PEP-CTERM_Stp2"/>
</dbReference>
<dbReference type="GO" id="GO:0016757">
    <property type="term" value="F:glycosyltransferase activity"/>
    <property type="evidence" value="ECO:0007669"/>
    <property type="project" value="UniProtKB-ARBA"/>
</dbReference>
<name>A0A3Q9BQL5_9BURK</name>
<dbReference type="OrthoDB" id="9813211at2"/>
<proteinExistence type="predicted"/>
<dbReference type="PANTHER" id="PTHR12526">
    <property type="entry name" value="GLYCOSYLTRANSFERASE"/>
    <property type="match status" value="1"/>
</dbReference>
<keyword evidence="3" id="KW-1185">Reference proteome</keyword>
<dbReference type="Gene3D" id="3.40.50.2000">
    <property type="entry name" value="Glycogen Phosphorylase B"/>
    <property type="match status" value="2"/>
</dbReference>
<dbReference type="SUPFAM" id="SSF53756">
    <property type="entry name" value="UDP-Glycosyltransferase/glycogen phosphorylase"/>
    <property type="match status" value="1"/>
</dbReference>